<evidence type="ECO:0000259" key="6">
    <source>
        <dbReference type="Pfam" id="PF03404"/>
    </source>
</evidence>
<dbReference type="GO" id="GO:0030151">
    <property type="term" value="F:molybdenum ion binding"/>
    <property type="evidence" value="ECO:0007669"/>
    <property type="project" value="InterPro"/>
</dbReference>
<dbReference type="Gene3D" id="3.90.420.10">
    <property type="entry name" value="Oxidoreductase, molybdopterin-binding domain"/>
    <property type="match status" value="1"/>
</dbReference>
<dbReference type="EMBL" id="SACO01000004">
    <property type="protein sequence ID" value="RVU05826.1"/>
    <property type="molecule type" value="Genomic_DNA"/>
</dbReference>
<name>A0A3S2YA05_9SPHN</name>
<keyword evidence="2" id="KW-0500">Molybdenum</keyword>
<dbReference type="PANTHER" id="PTHR19372">
    <property type="entry name" value="SULFITE REDUCTASE"/>
    <property type="match status" value="1"/>
</dbReference>
<keyword evidence="4" id="KW-0560">Oxidoreductase</keyword>
<comment type="caution">
    <text evidence="7">The sequence shown here is derived from an EMBL/GenBank/DDBJ whole genome shotgun (WGS) entry which is preliminary data.</text>
</comment>
<dbReference type="Proteomes" id="UP000282837">
    <property type="component" value="Unassembled WGS sequence"/>
</dbReference>
<reference evidence="7 8" key="1">
    <citation type="submission" date="2019-01" db="EMBL/GenBank/DDBJ databases">
        <authorList>
            <person name="Chen W.-M."/>
        </authorList>
    </citation>
    <scope>NUCLEOTIDE SEQUENCE [LARGE SCALE GENOMIC DNA]</scope>
    <source>
        <strain evidence="7 8">FSY-9</strain>
    </source>
</reference>
<dbReference type="SUPFAM" id="SSF56524">
    <property type="entry name" value="Oxidoreductase molybdopterin-binding domain"/>
    <property type="match status" value="1"/>
</dbReference>
<accession>A0A3S2YA05</accession>
<dbReference type="GO" id="GO:0008482">
    <property type="term" value="F:sulfite oxidase activity"/>
    <property type="evidence" value="ECO:0007669"/>
    <property type="project" value="TreeGrafter"/>
</dbReference>
<dbReference type="AlphaFoldDB" id="A0A3S2YA05"/>
<sequence>MSPSKSTLSRRKWLQGAALGGISAALAPALWAKGAAKPRMVDLGLPDKPSLRPLTRAFPQKGEMILQRMRPPLLETPMAVFDQHILTPNDQFYVRWHWGNIPESVDVDAFRLKIRGHVEREVEFTLHDLLHGFERIEVVAVNQCSGNSRGMFQPSVAGAEWGHGAMGNARWTGVRLRDVLARAGVKAGAVDVRFGGLDEAMVAEAPKFLKSLSVDHACDGEVMIAFAMNGEPLPLLNGFPLRLVVPGWYSTYWIKMLSDIEVLPAKDSNFWMAKAYQVPATPFGHVAPGTADFPKEPISRMVPRSLLTNLAEGQKVRAGTPLTLSGIAMGGDCGVEKVEISIDGGEHWNLATLGKDLGPYSFRRFTHQVNLPEGVVKILCRCTNTKGISQPLTMNWNPNGYMRAGVETVTIHAEKRA</sequence>
<feature type="domain" description="Moybdenum cofactor oxidoreductase dimerisation" evidence="6">
    <location>
        <begin position="299"/>
        <end position="411"/>
    </location>
</feature>
<organism evidence="7 8">
    <name type="scientific">Novosphingobium umbonatum</name>
    <dbReference type="NCBI Taxonomy" id="1908524"/>
    <lineage>
        <taxon>Bacteria</taxon>
        <taxon>Pseudomonadati</taxon>
        <taxon>Pseudomonadota</taxon>
        <taxon>Alphaproteobacteria</taxon>
        <taxon>Sphingomonadales</taxon>
        <taxon>Sphingomonadaceae</taxon>
        <taxon>Novosphingobium</taxon>
    </lineage>
</organism>
<feature type="domain" description="Oxidoreductase molybdopterin-binding" evidence="5">
    <location>
        <begin position="99"/>
        <end position="271"/>
    </location>
</feature>
<evidence type="ECO:0000313" key="7">
    <source>
        <dbReference type="EMBL" id="RVU05826.1"/>
    </source>
</evidence>
<dbReference type="OrthoDB" id="9795587at2"/>
<keyword evidence="8" id="KW-1185">Reference proteome</keyword>
<dbReference type="SUPFAM" id="SSF81296">
    <property type="entry name" value="E set domains"/>
    <property type="match status" value="1"/>
</dbReference>
<evidence type="ECO:0000256" key="3">
    <source>
        <dbReference type="ARBA" id="ARBA00022723"/>
    </source>
</evidence>
<dbReference type="PRINTS" id="PR00407">
    <property type="entry name" value="EUMOPTERIN"/>
</dbReference>
<dbReference type="RefSeq" id="WP_127707841.1">
    <property type="nucleotide sequence ID" value="NZ_SACO01000004.1"/>
</dbReference>
<proteinExistence type="predicted"/>
<keyword evidence="3" id="KW-0479">Metal-binding</keyword>
<comment type="cofactor">
    <cofactor evidence="1">
        <name>Mo-molybdopterin</name>
        <dbReference type="ChEBI" id="CHEBI:71302"/>
    </cofactor>
</comment>
<dbReference type="GO" id="GO:0043546">
    <property type="term" value="F:molybdopterin cofactor binding"/>
    <property type="evidence" value="ECO:0007669"/>
    <property type="project" value="TreeGrafter"/>
</dbReference>
<gene>
    <name evidence="7" type="ORF">EOE18_07560</name>
</gene>
<dbReference type="InterPro" id="IPR008335">
    <property type="entry name" value="Mopterin_OxRdtase_euk"/>
</dbReference>
<dbReference type="InterPro" id="IPR036374">
    <property type="entry name" value="OxRdtase_Mopterin-bd_sf"/>
</dbReference>
<evidence type="ECO:0000256" key="1">
    <source>
        <dbReference type="ARBA" id="ARBA00001924"/>
    </source>
</evidence>
<dbReference type="Pfam" id="PF03404">
    <property type="entry name" value="Mo-co_dimer"/>
    <property type="match status" value="1"/>
</dbReference>
<evidence type="ECO:0000256" key="2">
    <source>
        <dbReference type="ARBA" id="ARBA00022505"/>
    </source>
</evidence>
<evidence type="ECO:0000313" key="8">
    <source>
        <dbReference type="Proteomes" id="UP000282837"/>
    </source>
</evidence>
<dbReference type="Gene3D" id="2.60.40.650">
    <property type="match status" value="1"/>
</dbReference>
<evidence type="ECO:0000256" key="4">
    <source>
        <dbReference type="ARBA" id="ARBA00023002"/>
    </source>
</evidence>
<dbReference type="PROSITE" id="PS51318">
    <property type="entry name" value="TAT"/>
    <property type="match status" value="1"/>
</dbReference>
<evidence type="ECO:0000259" key="5">
    <source>
        <dbReference type="Pfam" id="PF00174"/>
    </source>
</evidence>
<dbReference type="InterPro" id="IPR006311">
    <property type="entry name" value="TAT_signal"/>
</dbReference>
<dbReference type="Pfam" id="PF00174">
    <property type="entry name" value="Oxidored_molyb"/>
    <property type="match status" value="1"/>
</dbReference>
<dbReference type="PANTHER" id="PTHR19372:SF7">
    <property type="entry name" value="SULFITE OXIDASE, MITOCHONDRIAL"/>
    <property type="match status" value="1"/>
</dbReference>
<dbReference type="InterPro" id="IPR000572">
    <property type="entry name" value="OxRdtase_Mopterin-bd_dom"/>
</dbReference>
<dbReference type="GO" id="GO:0006790">
    <property type="term" value="P:sulfur compound metabolic process"/>
    <property type="evidence" value="ECO:0007669"/>
    <property type="project" value="TreeGrafter"/>
</dbReference>
<dbReference type="GO" id="GO:0020037">
    <property type="term" value="F:heme binding"/>
    <property type="evidence" value="ECO:0007669"/>
    <property type="project" value="TreeGrafter"/>
</dbReference>
<protein>
    <submittedName>
        <fullName evidence="7">Oxidase</fullName>
    </submittedName>
</protein>
<dbReference type="InterPro" id="IPR005066">
    <property type="entry name" value="MoCF_OxRdtse_dimer"/>
</dbReference>
<dbReference type="InterPro" id="IPR014756">
    <property type="entry name" value="Ig_E-set"/>
</dbReference>